<keyword evidence="1" id="KW-0805">Transcription regulation</keyword>
<keyword evidence="2" id="KW-0238">DNA-binding</keyword>
<dbReference type="RefSeq" id="WP_110938420.1">
    <property type="nucleotide sequence ID" value="NZ_KZ614147.1"/>
</dbReference>
<name>A0A3A9KC28_9BACI</name>
<dbReference type="SUPFAM" id="SSF46785">
    <property type="entry name" value="Winged helix' DNA-binding domain"/>
    <property type="match status" value="1"/>
</dbReference>
<dbReference type="PRINTS" id="PR00035">
    <property type="entry name" value="HTHGNTR"/>
</dbReference>
<evidence type="ECO:0000256" key="3">
    <source>
        <dbReference type="ARBA" id="ARBA00023163"/>
    </source>
</evidence>
<evidence type="ECO:0000256" key="1">
    <source>
        <dbReference type="ARBA" id="ARBA00023015"/>
    </source>
</evidence>
<sequence length="213" mass="24849">MSKPMETAYQFIKTRILDGTYKPSQKVTETELSEVVGVSRNTVKKALLKLEQENLVNIESNKGAFIKSFTLEEVMHYLEIREVLEGLVARTAAESISETDLIRMKEILDMMSGHLKNNRYDEYSSLNKEFHNVIYQASKNTQAVEMISIIKNQLLRHHFRTILVPGRNLSSFEEHQNIYMAFKSRDRENAEKYIRIHIANVRKTVKDNFTYLI</sequence>
<dbReference type="AlphaFoldDB" id="A0A3A9KC28"/>
<dbReference type="Gene3D" id="1.20.120.530">
    <property type="entry name" value="GntR ligand-binding domain-like"/>
    <property type="match status" value="1"/>
</dbReference>
<comment type="caution">
    <text evidence="5">The sequence shown here is derived from an EMBL/GenBank/DDBJ whole genome shotgun (WGS) entry which is preliminary data.</text>
</comment>
<dbReference type="SMART" id="SM00895">
    <property type="entry name" value="FCD"/>
    <property type="match status" value="1"/>
</dbReference>
<dbReference type="Gene3D" id="1.10.10.10">
    <property type="entry name" value="Winged helix-like DNA-binding domain superfamily/Winged helix DNA-binding domain"/>
    <property type="match status" value="1"/>
</dbReference>
<accession>A0A3A9KC28</accession>
<dbReference type="InterPro" id="IPR000524">
    <property type="entry name" value="Tscrpt_reg_HTH_GntR"/>
</dbReference>
<keyword evidence="3" id="KW-0804">Transcription</keyword>
<dbReference type="InterPro" id="IPR011711">
    <property type="entry name" value="GntR_C"/>
</dbReference>
<reference evidence="5 6" key="1">
    <citation type="submission" date="2017-10" db="EMBL/GenBank/DDBJ databases">
        <title>Bacillus sp. nov., a halophilic bacterium isolated from a Keqin Lake.</title>
        <authorList>
            <person name="Wang H."/>
        </authorList>
    </citation>
    <scope>NUCLEOTIDE SEQUENCE [LARGE SCALE GENOMIC DNA]</scope>
    <source>
        <strain evidence="5 6">KCTC 13187</strain>
    </source>
</reference>
<evidence type="ECO:0000313" key="6">
    <source>
        <dbReference type="Proteomes" id="UP000281498"/>
    </source>
</evidence>
<dbReference type="SMART" id="SM00345">
    <property type="entry name" value="HTH_GNTR"/>
    <property type="match status" value="1"/>
</dbReference>
<dbReference type="InterPro" id="IPR008920">
    <property type="entry name" value="TF_FadR/GntR_C"/>
</dbReference>
<gene>
    <name evidence="5" type="ORF">CR203_06180</name>
</gene>
<dbReference type="Proteomes" id="UP000281498">
    <property type="component" value="Unassembled WGS sequence"/>
</dbReference>
<protein>
    <submittedName>
        <fullName evidence="5">GntR family transcriptional regulator</fullName>
    </submittedName>
</protein>
<dbReference type="SUPFAM" id="SSF48008">
    <property type="entry name" value="GntR ligand-binding domain-like"/>
    <property type="match status" value="1"/>
</dbReference>
<evidence type="ECO:0000256" key="2">
    <source>
        <dbReference type="ARBA" id="ARBA00023125"/>
    </source>
</evidence>
<evidence type="ECO:0000313" key="5">
    <source>
        <dbReference type="EMBL" id="RKL68082.1"/>
    </source>
</evidence>
<keyword evidence="6" id="KW-1185">Reference proteome</keyword>
<evidence type="ECO:0000259" key="4">
    <source>
        <dbReference type="PROSITE" id="PS50949"/>
    </source>
</evidence>
<dbReference type="GO" id="GO:0003677">
    <property type="term" value="F:DNA binding"/>
    <property type="evidence" value="ECO:0007669"/>
    <property type="project" value="UniProtKB-KW"/>
</dbReference>
<dbReference type="PROSITE" id="PS50949">
    <property type="entry name" value="HTH_GNTR"/>
    <property type="match status" value="1"/>
</dbReference>
<dbReference type="OrthoDB" id="114741at2"/>
<organism evidence="5 6">
    <name type="scientific">Salipaludibacillus neizhouensis</name>
    <dbReference type="NCBI Taxonomy" id="885475"/>
    <lineage>
        <taxon>Bacteria</taxon>
        <taxon>Bacillati</taxon>
        <taxon>Bacillota</taxon>
        <taxon>Bacilli</taxon>
        <taxon>Bacillales</taxon>
        <taxon>Bacillaceae</taxon>
    </lineage>
</organism>
<proteinExistence type="predicted"/>
<dbReference type="GO" id="GO:0003700">
    <property type="term" value="F:DNA-binding transcription factor activity"/>
    <property type="evidence" value="ECO:0007669"/>
    <property type="project" value="InterPro"/>
</dbReference>
<dbReference type="Pfam" id="PF00392">
    <property type="entry name" value="GntR"/>
    <property type="match status" value="1"/>
</dbReference>
<dbReference type="EMBL" id="PDOE01000002">
    <property type="protein sequence ID" value="RKL68082.1"/>
    <property type="molecule type" value="Genomic_DNA"/>
</dbReference>
<dbReference type="InterPro" id="IPR036388">
    <property type="entry name" value="WH-like_DNA-bd_sf"/>
</dbReference>
<dbReference type="PANTHER" id="PTHR43537">
    <property type="entry name" value="TRANSCRIPTIONAL REGULATOR, GNTR FAMILY"/>
    <property type="match status" value="1"/>
</dbReference>
<dbReference type="Pfam" id="PF07729">
    <property type="entry name" value="FCD"/>
    <property type="match status" value="1"/>
</dbReference>
<dbReference type="InterPro" id="IPR036390">
    <property type="entry name" value="WH_DNA-bd_sf"/>
</dbReference>
<dbReference type="CDD" id="cd07377">
    <property type="entry name" value="WHTH_GntR"/>
    <property type="match status" value="1"/>
</dbReference>
<dbReference type="PANTHER" id="PTHR43537:SF5">
    <property type="entry name" value="UXU OPERON TRANSCRIPTIONAL REGULATOR"/>
    <property type="match status" value="1"/>
</dbReference>
<feature type="domain" description="HTH gntR-type" evidence="4">
    <location>
        <begin position="2"/>
        <end position="69"/>
    </location>
</feature>